<organism evidence="1 2">
    <name type="scientific">Bacteroides salyersiae</name>
    <dbReference type="NCBI Taxonomy" id="291644"/>
    <lineage>
        <taxon>Bacteria</taxon>
        <taxon>Pseudomonadati</taxon>
        <taxon>Bacteroidota</taxon>
        <taxon>Bacteroidia</taxon>
        <taxon>Bacteroidales</taxon>
        <taxon>Bacteroidaceae</taxon>
        <taxon>Bacteroides</taxon>
    </lineage>
</organism>
<proteinExistence type="predicted"/>
<evidence type="ECO:0000313" key="1">
    <source>
        <dbReference type="EMBL" id="KAA3769555.1"/>
    </source>
</evidence>
<accession>A0A7J4XNI5</accession>
<dbReference type="AlphaFoldDB" id="A0A7J4XNI5"/>
<sequence>MLSCTENKSTILETPFVTVVKLVSAEQSLAFEEAIQYIDVIQVYSKLGLENPESDWKRTIKLQYNLGKDKKISNDFKYYDYNIEETITENNAVVCFKARNTNSSIKKITYGLEKRQNRWIVIYIDYFK</sequence>
<evidence type="ECO:0000313" key="2">
    <source>
        <dbReference type="Proteomes" id="UP000422221"/>
    </source>
</evidence>
<name>A0A7J4XNI5_9BACE</name>
<gene>
    <name evidence="1" type="ORF">F3F73_02630</name>
</gene>
<dbReference type="EMBL" id="VWMK01000002">
    <property type="protein sequence ID" value="KAA3769555.1"/>
    <property type="molecule type" value="Genomic_DNA"/>
</dbReference>
<dbReference type="Proteomes" id="UP000422221">
    <property type="component" value="Unassembled WGS sequence"/>
</dbReference>
<comment type="caution">
    <text evidence="1">The sequence shown here is derived from an EMBL/GenBank/DDBJ whole genome shotgun (WGS) entry which is preliminary data.</text>
</comment>
<protein>
    <submittedName>
        <fullName evidence="1">Uncharacterized protein</fullName>
    </submittedName>
</protein>
<reference evidence="1 2" key="1">
    <citation type="journal article" date="2019" name="Nat. Med.">
        <title>A library of human gut bacterial isolates paired with longitudinal multiomics data enables mechanistic microbiome research.</title>
        <authorList>
            <person name="Poyet M."/>
            <person name="Groussin M."/>
            <person name="Gibbons S.M."/>
            <person name="Avila-Pacheco J."/>
            <person name="Jiang X."/>
            <person name="Kearney S.M."/>
            <person name="Perrotta A.R."/>
            <person name="Berdy B."/>
            <person name="Zhao S."/>
            <person name="Lieberman T.D."/>
            <person name="Swanson P.K."/>
            <person name="Smith M."/>
            <person name="Roesemann S."/>
            <person name="Alexander J.E."/>
            <person name="Rich S.A."/>
            <person name="Livny J."/>
            <person name="Vlamakis H."/>
            <person name="Clish C."/>
            <person name="Bullock K."/>
            <person name="Deik A."/>
            <person name="Scott J."/>
            <person name="Pierce K.A."/>
            <person name="Xavier R.J."/>
            <person name="Alm E.J."/>
        </authorList>
    </citation>
    <scope>NUCLEOTIDE SEQUENCE [LARGE SCALE GENOMIC DNA]</scope>
    <source>
        <strain evidence="1 2">BIOML-A10</strain>
    </source>
</reference>